<dbReference type="InterPro" id="IPR009000">
    <property type="entry name" value="Transl_B-barrel_sf"/>
</dbReference>
<dbReference type="AlphaFoldDB" id="A0A3G1A9X4"/>
<reference evidence="2" key="1">
    <citation type="book" date="2010" name="EXTREMOPHILES" publisher="0:0-0">
        <title>Complete genome sequences of ten hyperthermophilic archaea reveal their metabolic capabilities and possible ecological roles.</title>
        <editorList>
            <person name="?"/>
        </editorList>
        <authorList>
            <person name="Ravin N.V."/>
            <person name="Mardanov A.V."/>
            <person name="Bonch-Osmolovskaya E.A."/>
            <person name="Skryabin K.G."/>
        </authorList>
    </citation>
    <scope>NUCLEOTIDE SEQUENCE [LARGE SCALE GENOMIC DNA]</scope>
    <source>
        <strain evidence="2">1505</strain>
    </source>
</reference>
<dbReference type="InterPro" id="IPR038664">
    <property type="entry name" value="Gar1/Naf1_Cbf5-bd_sf"/>
</dbReference>
<sequence length="94" mass="10561">MQLIGRVRLLSRNRNLVVEAKNAPPIGEKVYDEKAMLVGYVYDVIGPVSSPFVLVKVDASRWKPESLVGKMLYWTGNTSRTGDQARRKKAKGKK</sequence>
<evidence type="ECO:0000313" key="2">
    <source>
        <dbReference type="Proteomes" id="UP000266720"/>
    </source>
</evidence>
<proteinExistence type="predicted"/>
<dbReference type="GeneID" id="16573225"/>
<accession>A0A3G1A9X4</accession>
<dbReference type="KEGG" id="tcb:TCARB_1647"/>
<dbReference type="GeneID" id="25407051"/>
<name>A0A3G1A9X4_9CREN</name>
<dbReference type="STRING" id="697581.TCARB_1647"/>
<organism evidence="1 2">
    <name type="scientific">Thermofilum adornatum 1505</name>
    <dbReference type="NCBI Taxonomy" id="697581"/>
    <lineage>
        <taxon>Archaea</taxon>
        <taxon>Thermoproteota</taxon>
        <taxon>Thermoprotei</taxon>
        <taxon>Thermofilales</taxon>
        <taxon>Thermofilaceae</taxon>
        <taxon>Thermofilum</taxon>
    </lineage>
</organism>
<evidence type="ECO:0000313" key="1">
    <source>
        <dbReference type="EMBL" id="AJB42687.1"/>
    </source>
</evidence>
<dbReference type="RefSeq" id="WP_020962262.1">
    <property type="nucleotide sequence ID" value="NZ_CP007493.1"/>
</dbReference>
<dbReference type="EMBL" id="CP007493">
    <property type="protein sequence ID" value="AJB42687.1"/>
    <property type="molecule type" value="Genomic_DNA"/>
</dbReference>
<dbReference type="Gene3D" id="2.40.10.230">
    <property type="entry name" value="Probable tRNA pseudouridine synthase domain"/>
    <property type="match status" value="1"/>
</dbReference>
<dbReference type="Proteomes" id="UP000266720">
    <property type="component" value="Chromosome"/>
</dbReference>
<protein>
    <submittedName>
        <fullName evidence="1">Gar1 - like small nucleolar rnp</fullName>
    </submittedName>
</protein>
<dbReference type="SUPFAM" id="SSF50447">
    <property type="entry name" value="Translation proteins"/>
    <property type="match status" value="1"/>
</dbReference>
<gene>
    <name evidence="1" type="ORF">TCARB_1647</name>
</gene>